<dbReference type="Gene3D" id="1.20.1250.20">
    <property type="entry name" value="MFS general substrate transporter like domains"/>
    <property type="match status" value="1"/>
</dbReference>
<dbReference type="Proteomes" id="UP000280073">
    <property type="component" value="Unassembled WGS sequence"/>
</dbReference>
<keyword evidence="1" id="KW-0812">Transmembrane</keyword>
<dbReference type="InterPro" id="IPR036259">
    <property type="entry name" value="MFS_trans_sf"/>
</dbReference>
<proteinExistence type="predicted"/>
<feature type="transmembrane region" description="Helical" evidence="1">
    <location>
        <begin position="32"/>
        <end position="54"/>
    </location>
</feature>
<keyword evidence="1" id="KW-1133">Transmembrane helix</keyword>
<evidence type="ECO:0000313" key="3">
    <source>
        <dbReference type="Proteomes" id="UP000280073"/>
    </source>
</evidence>
<feature type="transmembrane region" description="Helical" evidence="1">
    <location>
        <begin position="60"/>
        <end position="76"/>
    </location>
</feature>
<dbReference type="PANTHER" id="PTHR23534:SF1">
    <property type="entry name" value="MAJOR FACILITATOR SUPERFAMILY PROTEIN"/>
    <property type="match status" value="1"/>
</dbReference>
<keyword evidence="1" id="KW-0472">Membrane</keyword>
<dbReference type="PANTHER" id="PTHR23534">
    <property type="entry name" value="MFS PERMEASE"/>
    <property type="match status" value="1"/>
</dbReference>
<dbReference type="AlphaFoldDB" id="A0A3R9ZIX1"/>
<name>A0A3R9ZIX1_ACIBA</name>
<sequence length="84" mass="9173">VGWNFLFIGSTSLLTGTYSVAEKAKAQAINDMTVFVVGLICSFSAGALLDLFGWKAMNMALIPWLVITAASLFWLSQKREKQLA</sequence>
<protein>
    <submittedName>
        <fullName evidence="2">MFS transporter</fullName>
    </submittedName>
</protein>
<comment type="caution">
    <text evidence="2">The sequence shown here is derived from an EMBL/GenBank/DDBJ whole genome shotgun (WGS) entry which is preliminary data.</text>
</comment>
<evidence type="ECO:0000313" key="2">
    <source>
        <dbReference type="EMBL" id="RSR21770.1"/>
    </source>
</evidence>
<dbReference type="SUPFAM" id="SSF103473">
    <property type="entry name" value="MFS general substrate transporter"/>
    <property type="match status" value="1"/>
</dbReference>
<evidence type="ECO:0000256" key="1">
    <source>
        <dbReference type="SAM" id="Phobius"/>
    </source>
</evidence>
<feature type="non-terminal residue" evidence="2">
    <location>
        <position position="1"/>
    </location>
</feature>
<accession>A0A3R9ZIX1</accession>
<gene>
    <name evidence="2" type="ORF">EA686_27520</name>
</gene>
<organism evidence="2 3">
    <name type="scientific">Acinetobacter baumannii</name>
    <dbReference type="NCBI Taxonomy" id="470"/>
    <lineage>
        <taxon>Bacteria</taxon>
        <taxon>Pseudomonadati</taxon>
        <taxon>Pseudomonadota</taxon>
        <taxon>Gammaproteobacteria</taxon>
        <taxon>Moraxellales</taxon>
        <taxon>Moraxellaceae</taxon>
        <taxon>Acinetobacter</taxon>
        <taxon>Acinetobacter calcoaceticus/baumannii complex</taxon>
    </lineage>
</organism>
<reference evidence="2 3" key="1">
    <citation type="submission" date="2018-10" db="EMBL/GenBank/DDBJ databases">
        <title>GWAS and RNA-Seq identify cryptic mechanisms of antimicrobial resistance in Acinetobacter baumannii.</title>
        <authorList>
            <person name="Sahl J.W."/>
        </authorList>
    </citation>
    <scope>NUCLEOTIDE SEQUENCE [LARGE SCALE GENOMIC DNA]</scope>
    <source>
        <strain evidence="2 3">TG28175</strain>
    </source>
</reference>
<dbReference type="EMBL" id="RFDI01002353">
    <property type="protein sequence ID" value="RSR21770.1"/>
    <property type="molecule type" value="Genomic_DNA"/>
</dbReference>